<dbReference type="GO" id="GO:0004832">
    <property type="term" value="F:valine-tRNA ligase activity"/>
    <property type="evidence" value="ECO:0007669"/>
    <property type="project" value="UniProtKB-UniRule"/>
</dbReference>
<evidence type="ECO:0000259" key="15">
    <source>
        <dbReference type="Pfam" id="PF10458"/>
    </source>
</evidence>
<dbReference type="PANTHER" id="PTHR11946:SF93">
    <property type="entry name" value="VALINE--TRNA LIGASE, CHLOROPLASTIC_MITOCHONDRIAL 2"/>
    <property type="match status" value="1"/>
</dbReference>
<evidence type="ECO:0000256" key="2">
    <source>
        <dbReference type="ARBA" id="ARBA00011245"/>
    </source>
</evidence>
<dbReference type="InterPro" id="IPR010978">
    <property type="entry name" value="tRNA-bd_arm"/>
</dbReference>
<dbReference type="SUPFAM" id="SSF46589">
    <property type="entry name" value="tRNA-binding arm"/>
    <property type="match status" value="1"/>
</dbReference>
<dbReference type="Gene3D" id="3.90.740.10">
    <property type="entry name" value="Valyl/Leucyl/Isoleucyl-tRNA synthetase, editing domain"/>
    <property type="match status" value="1"/>
</dbReference>
<dbReference type="HAMAP" id="MF_02004">
    <property type="entry name" value="Val_tRNA_synth_type1"/>
    <property type="match status" value="1"/>
</dbReference>
<evidence type="ECO:0000259" key="13">
    <source>
        <dbReference type="Pfam" id="PF00133"/>
    </source>
</evidence>
<dbReference type="SUPFAM" id="SSF52374">
    <property type="entry name" value="Nucleotidylyl transferase"/>
    <property type="match status" value="1"/>
</dbReference>
<keyword evidence="7 12" id="KW-0648">Protein biosynthesis</keyword>
<comment type="subcellular location">
    <subcellularLocation>
        <location evidence="1 12">Cytoplasm</location>
    </subcellularLocation>
</comment>
<dbReference type="InterPro" id="IPR001412">
    <property type="entry name" value="aa-tRNA-synth_I_CS"/>
</dbReference>
<dbReference type="NCBIfam" id="TIGR00422">
    <property type="entry name" value="valS"/>
    <property type="match status" value="1"/>
</dbReference>
<dbReference type="CDD" id="cd07962">
    <property type="entry name" value="Anticodon_Ia_Val"/>
    <property type="match status" value="1"/>
</dbReference>
<feature type="domain" description="Valyl-tRNA synthetase tRNA-binding arm" evidence="15">
    <location>
        <begin position="835"/>
        <end position="896"/>
    </location>
</feature>
<name>A0A0K1PDQ8_9BACT</name>
<evidence type="ECO:0000256" key="7">
    <source>
        <dbReference type="ARBA" id="ARBA00022917"/>
    </source>
</evidence>
<comment type="catalytic activity">
    <reaction evidence="10 12">
        <text>tRNA(Val) + L-valine + ATP = L-valyl-tRNA(Val) + AMP + diphosphate</text>
        <dbReference type="Rhea" id="RHEA:10704"/>
        <dbReference type="Rhea" id="RHEA-COMP:9672"/>
        <dbReference type="Rhea" id="RHEA-COMP:9708"/>
        <dbReference type="ChEBI" id="CHEBI:30616"/>
        <dbReference type="ChEBI" id="CHEBI:33019"/>
        <dbReference type="ChEBI" id="CHEBI:57762"/>
        <dbReference type="ChEBI" id="CHEBI:78442"/>
        <dbReference type="ChEBI" id="CHEBI:78537"/>
        <dbReference type="ChEBI" id="CHEBI:456215"/>
        <dbReference type="EC" id="6.1.1.9"/>
    </reaction>
</comment>
<dbReference type="InterPro" id="IPR013155">
    <property type="entry name" value="M/V/L/I-tRNA-synth_anticd-bd"/>
</dbReference>
<gene>
    <name evidence="12" type="primary">valS</name>
    <name evidence="16" type="ORF">AKJ08_2065</name>
</gene>
<dbReference type="Proteomes" id="UP000055590">
    <property type="component" value="Chromosome"/>
</dbReference>
<comment type="domain">
    <text evidence="12">The C-terminal coiled-coil domain is crucial for aminoacylation activity.</text>
</comment>
<dbReference type="SUPFAM" id="SSF50677">
    <property type="entry name" value="ValRS/IleRS/LeuRS editing domain"/>
    <property type="match status" value="1"/>
</dbReference>
<comment type="function">
    <text evidence="12">Catalyzes the attachment of valine to tRNA(Val). As ValRS can inadvertently accommodate and process structurally similar amino acids such as threonine, to avoid such errors, it has a 'posttransfer' editing activity that hydrolyzes mischarged Thr-tRNA(Val) in a tRNA-dependent manner.</text>
</comment>
<evidence type="ECO:0000256" key="6">
    <source>
        <dbReference type="ARBA" id="ARBA00022840"/>
    </source>
</evidence>
<evidence type="ECO:0000256" key="12">
    <source>
        <dbReference type="HAMAP-Rule" id="MF_02004"/>
    </source>
</evidence>
<dbReference type="Gene3D" id="1.10.730.10">
    <property type="entry name" value="Isoleucyl-tRNA Synthetase, Domain 1"/>
    <property type="match status" value="1"/>
</dbReference>
<keyword evidence="5 12" id="KW-0547">Nucleotide-binding</keyword>
<feature type="short sequence motif" description="'HIGH' region" evidence="12">
    <location>
        <begin position="62"/>
        <end position="72"/>
    </location>
</feature>
<dbReference type="STRING" id="1391653.AKJ08_2065"/>
<dbReference type="InterPro" id="IPR002300">
    <property type="entry name" value="aa-tRNA-synth_Ia"/>
</dbReference>
<feature type="domain" description="Aminoacyl-tRNA synthetase class Ia" evidence="13">
    <location>
        <begin position="34"/>
        <end position="583"/>
    </location>
</feature>
<keyword evidence="4 12" id="KW-0436">Ligase</keyword>
<evidence type="ECO:0000259" key="14">
    <source>
        <dbReference type="Pfam" id="PF08264"/>
    </source>
</evidence>
<protein>
    <recommendedName>
        <fullName evidence="12">Valine--tRNA ligase</fullName>
        <ecNumber evidence="12">6.1.1.9</ecNumber>
    </recommendedName>
    <alternativeName>
        <fullName evidence="12">Valyl-tRNA synthetase</fullName>
        <shortName evidence="12">ValRS</shortName>
    </alternativeName>
</protein>
<dbReference type="FunFam" id="3.40.50.620:FF:000078">
    <property type="entry name" value="Valine--tRNA ligase, mitochondrial"/>
    <property type="match status" value="1"/>
</dbReference>
<feature type="short sequence motif" description="'KMSKS' region" evidence="12">
    <location>
        <begin position="543"/>
        <end position="547"/>
    </location>
</feature>
<dbReference type="PANTHER" id="PTHR11946">
    <property type="entry name" value="VALYL-TRNA SYNTHETASES"/>
    <property type="match status" value="1"/>
</dbReference>
<dbReference type="SUPFAM" id="SSF47323">
    <property type="entry name" value="Anticodon-binding domain of a subclass of class I aminoacyl-tRNA synthetases"/>
    <property type="match status" value="1"/>
</dbReference>
<dbReference type="EC" id="6.1.1.9" evidence="12"/>
<dbReference type="Gene3D" id="1.10.287.380">
    <property type="entry name" value="Valyl-tRNA synthetase, C-terminal domain"/>
    <property type="match status" value="1"/>
</dbReference>
<dbReference type="PATRIC" id="fig|1391653.3.peg.2160"/>
<comment type="domain">
    <text evidence="12">ValRS has two distinct active sites: one for aminoacylation and one for editing. The misactivated threonine is translocated from the active site to the editing site.</text>
</comment>
<reference evidence="16 17" key="1">
    <citation type="submission" date="2015-08" db="EMBL/GenBank/DDBJ databases">
        <authorList>
            <person name="Babu N.S."/>
            <person name="Beckwith C.J."/>
            <person name="Beseler K.G."/>
            <person name="Brison A."/>
            <person name="Carone J.V."/>
            <person name="Caskin T.P."/>
            <person name="Diamond M."/>
            <person name="Durham M.E."/>
            <person name="Foxe J.M."/>
            <person name="Go M."/>
            <person name="Henderson B.A."/>
            <person name="Jones I.B."/>
            <person name="McGettigan J.A."/>
            <person name="Micheletti S.J."/>
            <person name="Nasrallah M.E."/>
            <person name="Ortiz D."/>
            <person name="Piller C.R."/>
            <person name="Privatt S.R."/>
            <person name="Schneider S.L."/>
            <person name="Sharp S."/>
            <person name="Smith T.C."/>
            <person name="Stanton J.D."/>
            <person name="Ullery H.E."/>
            <person name="Wilson R.J."/>
            <person name="Serrano M.G."/>
            <person name="Buck G."/>
            <person name="Lee V."/>
            <person name="Wang Y."/>
            <person name="Carvalho R."/>
            <person name="Voegtly L."/>
            <person name="Shi R."/>
            <person name="Duckworth R."/>
            <person name="Johnson A."/>
            <person name="Loviza R."/>
            <person name="Walstead R."/>
            <person name="Shah Z."/>
            <person name="Kiflezghi M."/>
            <person name="Wade K."/>
            <person name="Ball S.L."/>
            <person name="Bradley K.W."/>
            <person name="Asai D.J."/>
            <person name="Bowman C.A."/>
            <person name="Russell D.A."/>
            <person name="Pope W.H."/>
            <person name="Jacobs-Sera D."/>
            <person name="Hendrix R.W."/>
            <person name="Hatfull G.F."/>
        </authorList>
    </citation>
    <scope>NUCLEOTIDE SEQUENCE [LARGE SCALE GENOMIC DNA]</scope>
    <source>
        <strain evidence="16 17">DSM 27710</strain>
    </source>
</reference>
<dbReference type="KEGG" id="vin:AKJ08_2065"/>
<keyword evidence="3 12" id="KW-0963">Cytoplasm</keyword>
<dbReference type="EMBL" id="CP012332">
    <property type="protein sequence ID" value="AKU91678.1"/>
    <property type="molecule type" value="Genomic_DNA"/>
</dbReference>
<evidence type="ECO:0000256" key="4">
    <source>
        <dbReference type="ARBA" id="ARBA00022598"/>
    </source>
</evidence>
<evidence type="ECO:0000256" key="8">
    <source>
        <dbReference type="ARBA" id="ARBA00023054"/>
    </source>
</evidence>
<evidence type="ECO:0000313" key="16">
    <source>
        <dbReference type="EMBL" id="AKU91678.1"/>
    </source>
</evidence>
<dbReference type="FunFam" id="3.40.50.620:FF:000032">
    <property type="entry name" value="Valine--tRNA ligase"/>
    <property type="match status" value="1"/>
</dbReference>
<sequence>MTRSGGLLFSATMTTQTHPELPKGYEPGDVEQRWYRFWLERGLFHADESSDKPPFSIVMPPPNVTGSLHMGHAVFVTLQDVLTRWKRMSGFNAMWLPGVDHAGIATQMIVERELKKTEGLSRHDLGREKFLERIWAWKEKYGSRITKQLEVLGASADWERERFTMDDGLSKAVREVFVRLYEEGLIYQASRLINWCPNDRTALSDLEVEHEEGAKGELFEFAYQLSDGSGEIVVATTRPETMLGDTAVAVHPDDERYKGLIGKTVKHPFADREIPIVGDSILVDPAFGTGAVKITPAHDFNDFEVGKRHGLEMINVLDATGKLNENGGPFAGMDRFAARAAVKEKLAELGLARGEKEHILPLGRCQRCNTVVEPWLSTQWYVKMEPLAKPAIEAVEQGDTVFIPESWTNTYMSWMRDIHDWCISRQLWWGHRIPAWYCADGHVNVAREAPAACGTCGKAELRQDDDVLDTWFSSGLWPFSTLGWPEQTKSLETFYPTTVMETGFDIIFFWVARMMMMGLHFMGKVPFQTVFLHPMVRDEKGEKMSKTKGNVIDPLEVTEKYGADALRFTLAAMTAQGRDIKLSLERVAGYKAFANKIWNAARFSMLHMGAVDMSRPLDEAMISDADRWILTRFHRASAEVIEALESFRFNEASNRVYQFIWRELCDWYIELVKPRLYEGTPEEKAASARVLRDVLDGSLRLLHPFMPFVTEEIWQKLPRAEGDPASLMIAAYPSPDPDRMEDAEADRFDTLIEIVQAVRSLRVELSVPEGAEVELYFDADAATASWLEDRAIWLGRLAKVKAFVPRAKGWPEESPSVLVRGVELRLPITGLVDRAELLAKLAKEEQKLAIDLEKLEKRLGNPGFVAKAPPEVIEKDRALAQEMQARLGKIRENQERISKG</sequence>
<dbReference type="CDD" id="cd00817">
    <property type="entry name" value="ValRS_core"/>
    <property type="match status" value="1"/>
</dbReference>
<keyword evidence="8 12" id="KW-0175">Coiled coil</keyword>
<dbReference type="Gene3D" id="3.40.50.620">
    <property type="entry name" value="HUPs"/>
    <property type="match status" value="2"/>
</dbReference>
<dbReference type="NCBIfam" id="NF004349">
    <property type="entry name" value="PRK05729.1"/>
    <property type="match status" value="1"/>
</dbReference>
<dbReference type="InterPro" id="IPR037118">
    <property type="entry name" value="Val-tRNA_synth_C_sf"/>
</dbReference>
<evidence type="ECO:0000256" key="3">
    <source>
        <dbReference type="ARBA" id="ARBA00022490"/>
    </source>
</evidence>
<dbReference type="GO" id="GO:0006438">
    <property type="term" value="P:valyl-tRNA aminoacylation"/>
    <property type="evidence" value="ECO:0007669"/>
    <property type="project" value="UniProtKB-UniRule"/>
</dbReference>
<dbReference type="FunFam" id="3.90.740.10:FF:000005">
    <property type="entry name" value="Valine--tRNA ligase, mitochondrial"/>
    <property type="match status" value="1"/>
</dbReference>
<dbReference type="FunFam" id="1.10.287.380:FF:000001">
    <property type="entry name" value="Valine--tRNA ligase"/>
    <property type="match status" value="1"/>
</dbReference>
<evidence type="ECO:0000256" key="1">
    <source>
        <dbReference type="ARBA" id="ARBA00004496"/>
    </source>
</evidence>
<dbReference type="FunFam" id="1.10.730.10:FF:000014">
    <property type="entry name" value="Valine--tRNA ligase"/>
    <property type="match status" value="1"/>
</dbReference>
<evidence type="ECO:0000256" key="9">
    <source>
        <dbReference type="ARBA" id="ARBA00023146"/>
    </source>
</evidence>
<dbReference type="InterPro" id="IPR002303">
    <property type="entry name" value="Valyl-tRNA_ligase"/>
</dbReference>
<evidence type="ECO:0000256" key="10">
    <source>
        <dbReference type="ARBA" id="ARBA00047552"/>
    </source>
</evidence>
<dbReference type="AlphaFoldDB" id="A0A0K1PDQ8"/>
<keyword evidence="9 12" id="KW-0030">Aminoacyl-tRNA synthetase</keyword>
<dbReference type="InterPro" id="IPR009080">
    <property type="entry name" value="tRNAsynth_Ia_anticodon-bd"/>
</dbReference>
<accession>A0A0K1PDQ8</accession>
<evidence type="ECO:0000313" key="17">
    <source>
        <dbReference type="Proteomes" id="UP000055590"/>
    </source>
</evidence>
<evidence type="ECO:0000256" key="5">
    <source>
        <dbReference type="ARBA" id="ARBA00022741"/>
    </source>
</evidence>
<dbReference type="PROSITE" id="PS00178">
    <property type="entry name" value="AA_TRNA_LIGASE_I"/>
    <property type="match status" value="1"/>
</dbReference>
<keyword evidence="17" id="KW-1185">Reference proteome</keyword>
<evidence type="ECO:0000256" key="11">
    <source>
        <dbReference type="ARBA" id="ARBA00060830"/>
    </source>
</evidence>
<dbReference type="GO" id="GO:0002161">
    <property type="term" value="F:aminoacyl-tRNA deacylase activity"/>
    <property type="evidence" value="ECO:0007669"/>
    <property type="project" value="InterPro"/>
</dbReference>
<dbReference type="PRINTS" id="PR00986">
    <property type="entry name" value="TRNASYNTHVAL"/>
</dbReference>
<comment type="subunit">
    <text evidence="2 12">Monomer.</text>
</comment>
<dbReference type="InterPro" id="IPR033705">
    <property type="entry name" value="Anticodon_Ia_Val"/>
</dbReference>
<comment type="similarity">
    <text evidence="11 12">Belongs to the class-I aminoacyl-tRNA synthetase family. ValS type 1 subfamily.</text>
</comment>
<dbReference type="InterPro" id="IPR009008">
    <property type="entry name" value="Val/Leu/Ile-tRNA-synth_edit"/>
</dbReference>
<keyword evidence="6 12" id="KW-0067">ATP-binding</keyword>
<proteinExistence type="inferred from homology"/>
<feature type="domain" description="Methionyl/Valyl/Leucyl/Isoleucyl-tRNA synthetase anticodon-binding" evidence="14">
    <location>
        <begin position="626"/>
        <end position="775"/>
    </location>
</feature>
<dbReference type="Pfam" id="PF00133">
    <property type="entry name" value="tRNA-synt_1"/>
    <property type="match status" value="1"/>
</dbReference>
<dbReference type="InterPro" id="IPR014729">
    <property type="entry name" value="Rossmann-like_a/b/a_fold"/>
</dbReference>
<organism evidence="16 17">
    <name type="scientific">Vulgatibacter incomptus</name>
    <dbReference type="NCBI Taxonomy" id="1391653"/>
    <lineage>
        <taxon>Bacteria</taxon>
        <taxon>Pseudomonadati</taxon>
        <taxon>Myxococcota</taxon>
        <taxon>Myxococcia</taxon>
        <taxon>Myxococcales</taxon>
        <taxon>Cystobacterineae</taxon>
        <taxon>Vulgatibacteraceae</taxon>
        <taxon>Vulgatibacter</taxon>
    </lineage>
</organism>
<dbReference type="GO" id="GO:0005829">
    <property type="term" value="C:cytosol"/>
    <property type="evidence" value="ECO:0007669"/>
    <property type="project" value="TreeGrafter"/>
</dbReference>
<dbReference type="InterPro" id="IPR019499">
    <property type="entry name" value="Val-tRNA_synth_tRNA-bd"/>
</dbReference>
<dbReference type="GO" id="GO:0005524">
    <property type="term" value="F:ATP binding"/>
    <property type="evidence" value="ECO:0007669"/>
    <property type="project" value="UniProtKB-UniRule"/>
</dbReference>
<dbReference type="Pfam" id="PF10458">
    <property type="entry name" value="Val_tRNA-synt_C"/>
    <property type="match status" value="1"/>
</dbReference>
<feature type="binding site" evidence="12">
    <location>
        <position position="546"/>
    </location>
    <ligand>
        <name>ATP</name>
        <dbReference type="ChEBI" id="CHEBI:30616"/>
    </ligand>
</feature>
<dbReference type="Pfam" id="PF08264">
    <property type="entry name" value="Anticodon_1"/>
    <property type="match status" value="1"/>
</dbReference>